<evidence type="ECO:0000313" key="2">
    <source>
        <dbReference type="Proteomes" id="UP000814243"/>
    </source>
</evidence>
<comment type="caution">
    <text evidence="1">The sequence shown here is derived from an EMBL/GenBank/DDBJ whole genome shotgun (WGS) entry which is preliminary data.</text>
</comment>
<accession>A0A922MVS6</accession>
<gene>
    <name evidence="1" type="ORF">HF086_006423</name>
</gene>
<dbReference type="AlphaFoldDB" id="A0A922MVS6"/>
<proteinExistence type="predicted"/>
<sequence>MQFSLVFTDGQMKMMKNIQRLQRASFKKMSAYGLFVVDATLPLQLAGIISAYTITQIQFVLTLNTCFAATVREDLFLLQSHSEDSEVYIAQLVYVVGLLELNPKPHTGY</sequence>
<organism evidence="1 2">
    <name type="scientific">Spodoptera exigua</name>
    <name type="common">Beet armyworm</name>
    <name type="synonym">Noctua fulgens</name>
    <dbReference type="NCBI Taxonomy" id="7107"/>
    <lineage>
        <taxon>Eukaryota</taxon>
        <taxon>Metazoa</taxon>
        <taxon>Ecdysozoa</taxon>
        <taxon>Arthropoda</taxon>
        <taxon>Hexapoda</taxon>
        <taxon>Insecta</taxon>
        <taxon>Pterygota</taxon>
        <taxon>Neoptera</taxon>
        <taxon>Endopterygota</taxon>
        <taxon>Lepidoptera</taxon>
        <taxon>Glossata</taxon>
        <taxon>Ditrysia</taxon>
        <taxon>Noctuoidea</taxon>
        <taxon>Noctuidae</taxon>
        <taxon>Amphipyrinae</taxon>
        <taxon>Spodoptera</taxon>
    </lineage>
</organism>
<dbReference type="Proteomes" id="UP000814243">
    <property type="component" value="Unassembled WGS sequence"/>
</dbReference>
<name>A0A922MVS6_SPOEX</name>
<protein>
    <submittedName>
        <fullName evidence="1">Uncharacterized protein</fullName>
    </submittedName>
</protein>
<evidence type="ECO:0000313" key="1">
    <source>
        <dbReference type="EMBL" id="KAH9644395.1"/>
    </source>
</evidence>
<reference evidence="1" key="1">
    <citation type="journal article" date="2021" name="G3 (Bethesda)">
        <title>Genome and transcriptome analysis of the beet armyworm Spodoptera exigua reveals targets for pest control. .</title>
        <authorList>
            <person name="Simon S."/>
            <person name="Breeschoten T."/>
            <person name="Jansen H.J."/>
            <person name="Dirks R.P."/>
            <person name="Schranz M.E."/>
            <person name="Ros V.I.D."/>
        </authorList>
    </citation>
    <scope>NUCLEOTIDE SEQUENCE</scope>
    <source>
        <strain evidence="1">TB_SE_WUR_2020</strain>
    </source>
</reference>
<dbReference type="EMBL" id="JACEFF010000086">
    <property type="protein sequence ID" value="KAH9644395.1"/>
    <property type="molecule type" value="Genomic_DNA"/>
</dbReference>